<keyword evidence="3" id="KW-1185">Reference proteome</keyword>
<comment type="caution">
    <text evidence="1">The sequence shown here is derived from an EMBL/GenBank/DDBJ whole genome shotgun (WGS) entry which is preliminary data.</text>
</comment>
<dbReference type="RefSeq" id="WP_380059294.1">
    <property type="nucleotide sequence ID" value="NZ_JBHSWB010000004.1"/>
</dbReference>
<evidence type="ECO:0000313" key="1">
    <source>
        <dbReference type="EMBL" id="MFC6663624.1"/>
    </source>
</evidence>
<proteinExistence type="predicted"/>
<dbReference type="Proteomes" id="UP001596317">
    <property type="component" value="Unassembled WGS sequence"/>
</dbReference>
<gene>
    <name evidence="1" type="ORF">ACFP90_26795</name>
    <name evidence="2" type="ORF">ACFP90_28155</name>
</gene>
<protein>
    <submittedName>
        <fullName evidence="1">Uncharacterized protein</fullName>
    </submittedName>
</protein>
<organism evidence="1 3">
    <name type="scientific">Deinococcus multiflagellatus</name>
    <dbReference type="NCBI Taxonomy" id="1656887"/>
    <lineage>
        <taxon>Bacteria</taxon>
        <taxon>Thermotogati</taxon>
        <taxon>Deinococcota</taxon>
        <taxon>Deinococci</taxon>
        <taxon>Deinococcales</taxon>
        <taxon>Deinococcaceae</taxon>
        <taxon>Deinococcus</taxon>
    </lineage>
</organism>
<reference evidence="1" key="1">
    <citation type="journal article" date="2014" name="Int. J. Syst. Evol. Microbiol.">
        <title>Complete genome of a new Firmicutes species belonging to the dominant human colonic microbiota ('Ruminococcus bicirculans') reveals two chromosomes and a selective capacity to utilize plant glucans.</title>
        <authorList>
            <consortium name="NISC Comparative Sequencing Program"/>
            <person name="Wegmann U."/>
            <person name="Louis P."/>
            <person name="Goesmann A."/>
            <person name="Henrissat B."/>
            <person name="Duncan S.H."/>
            <person name="Flint H.J."/>
        </authorList>
    </citation>
    <scope>NUCLEOTIDE SEQUENCE</scope>
    <source>
        <strain evidence="1">NBRC 112888</strain>
    </source>
</reference>
<name>A0ABW1ZRM8_9DEIO</name>
<evidence type="ECO:0000313" key="3">
    <source>
        <dbReference type="Proteomes" id="UP001596317"/>
    </source>
</evidence>
<sequence>MSFFPALSGSLALLNSASSFLSMIPGLGTLVSGLNSVMNLINDIQISFGPIMQTSKNIAQYVRMTAEGKKTIDSLLSARDLNDAAALLNNFTQLAGSTMPPITGSTLKSNLSAVTDQTMRELDAEIRKTQAAYERTTDQALRAAIRQRLNMLVANRRSANHTTNGIRAMQNNQKVSTRSMGIPGQQAQVSAGMMSAAAGATSATATGKLTVAAVTEQTSAVTNSLANLSQQFTEMAGLQVATNDSLDQMVQGQVASSAAEAAAAAIADQEEQRQIQSNYSRGMNDADVAKAVIDQNLDASSVKSFDAADVLFR</sequence>
<dbReference type="EMBL" id="JBHSWB010000004">
    <property type="protein sequence ID" value="MFC6663870.1"/>
    <property type="molecule type" value="Genomic_DNA"/>
</dbReference>
<reference evidence="3" key="2">
    <citation type="journal article" date="2019" name="Int. J. Syst. Evol. Microbiol.">
        <title>The Global Catalogue of Microorganisms (GCM) 10K type strain sequencing project: providing services to taxonomists for standard genome sequencing and annotation.</title>
        <authorList>
            <consortium name="The Broad Institute Genomics Platform"/>
            <consortium name="The Broad Institute Genome Sequencing Center for Infectious Disease"/>
            <person name="Wu L."/>
            <person name="Ma J."/>
        </authorList>
    </citation>
    <scope>NUCLEOTIDE SEQUENCE [LARGE SCALE GENOMIC DNA]</scope>
    <source>
        <strain evidence="3">CCUG 63830</strain>
    </source>
</reference>
<dbReference type="EMBL" id="JBHSWB010000004">
    <property type="protein sequence ID" value="MFC6663624.1"/>
    <property type="molecule type" value="Genomic_DNA"/>
</dbReference>
<evidence type="ECO:0000313" key="2">
    <source>
        <dbReference type="EMBL" id="MFC6663870.1"/>
    </source>
</evidence>
<reference evidence="1" key="3">
    <citation type="submission" date="2024-09" db="EMBL/GenBank/DDBJ databases">
        <authorList>
            <person name="Sun Q."/>
            <person name="Mori K."/>
        </authorList>
    </citation>
    <scope>NUCLEOTIDE SEQUENCE</scope>
    <source>
        <strain evidence="1">NBRC 112888</strain>
    </source>
</reference>
<accession>A0ABW1ZRM8</accession>